<reference evidence="5" key="1">
    <citation type="submission" date="2022-11" db="UniProtKB">
        <authorList>
            <consortium name="EnsemblMetazoa"/>
        </authorList>
    </citation>
    <scope>IDENTIFICATION</scope>
</reference>
<dbReference type="SUPFAM" id="SSF81383">
    <property type="entry name" value="F-box domain"/>
    <property type="match status" value="1"/>
</dbReference>
<dbReference type="PANTHER" id="PTHR22847:SF637">
    <property type="entry name" value="WD REPEAT DOMAIN 5B"/>
    <property type="match status" value="1"/>
</dbReference>
<protein>
    <recommendedName>
        <fullName evidence="4">F-box domain-containing protein</fullName>
    </recommendedName>
</protein>
<dbReference type="AlphaFoldDB" id="A0A914BR43"/>
<evidence type="ECO:0000259" key="4">
    <source>
        <dbReference type="PROSITE" id="PS50181"/>
    </source>
</evidence>
<feature type="domain" description="F-box" evidence="4">
    <location>
        <begin position="54"/>
        <end position="100"/>
    </location>
</feature>
<dbReference type="GeneID" id="119745580"/>
<evidence type="ECO:0000256" key="1">
    <source>
        <dbReference type="ARBA" id="ARBA00022574"/>
    </source>
</evidence>
<dbReference type="Pfam" id="PF12937">
    <property type="entry name" value="F-box-like"/>
    <property type="match status" value="1"/>
</dbReference>
<organism evidence="5 6">
    <name type="scientific">Patiria miniata</name>
    <name type="common">Bat star</name>
    <name type="synonym">Asterina miniata</name>
    <dbReference type="NCBI Taxonomy" id="46514"/>
    <lineage>
        <taxon>Eukaryota</taxon>
        <taxon>Metazoa</taxon>
        <taxon>Echinodermata</taxon>
        <taxon>Eleutherozoa</taxon>
        <taxon>Asterozoa</taxon>
        <taxon>Asteroidea</taxon>
        <taxon>Valvatacea</taxon>
        <taxon>Valvatida</taxon>
        <taxon>Asterinidae</taxon>
        <taxon>Patiria</taxon>
    </lineage>
</organism>
<dbReference type="InterPro" id="IPR036047">
    <property type="entry name" value="F-box-like_dom_sf"/>
</dbReference>
<dbReference type="InterPro" id="IPR036322">
    <property type="entry name" value="WD40_repeat_dom_sf"/>
</dbReference>
<dbReference type="Gene3D" id="1.20.1280.50">
    <property type="match status" value="1"/>
</dbReference>
<dbReference type="PANTHER" id="PTHR22847">
    <property type="entry name" value="WD40 REPEAT PROTEIN"/>
    <property type="match status" value="1"/>
</dbReference>
<evidence type="ECO:0000313" key="6">
    <source>
        <dbReference type="Proteomes" id="UP000887568"/>
    </source>
</evidence>
<evidence type="ECO:0000256" key="2">
    <source>
        <dbReference type="ARBA" id="ARBA00022737"/>
    </source>
</evidence>
<keyword evidence="1" id="KW-0853">WD repeat</keyword>
<dbReference type="RefSeq" id="XP_038077967.1">
    <property type="nucleotide sequence ID" value="XM_038222039.1"/>
</dbReference>
<name>A0A914BR43_PATMI</name>
<dbReference type="OMA" id="ADIECIF"/>
<dbReference type="Proteomes" id="UP000887568">
    <property type="component" value="Unplaced"/>
</dbReference>
<proteinExistence type="predicted"/>
<keyword evidence="6" id="KW-1185">Reference proteome</keyword>
<dbReference type="InterPro" id="IPR015943">
    <property type="entry name" value="WD40/YVTN_repeat-like_dom_sf"/>
</dbReference>
<sequence length="532" mass="60812">MLMYTLLSVALALLQANTSSAFPFNPRESHLLTRTDPEKARSRIIMTVSDAPNGDLMMCLPYELLDAIFQYLSPADLCKLAVCCRRWRCALNQDLWWRPLCRRNGWEYYYSTLTDISKEIPYEPQQTCDGSEVNGKTTFPMDAIVREGNPTGLPSTCKWKEIYLKARHLEGNLEHNRCHVTTLKVFGDDDLLIHHARQSGRPHVRCSDGDGDLFTMSFSNGTIKVWDVRKGICERVFWAVLSGRENTVKVQNGIVVVGCTEGMLRAFSVNSGQELPPMKGHKKMDIQCIFFDGDMVVSQAVSDDDIRVWTVSDGICRHVLASPDSESRLKDVDYRGKIVAAIYCDNQLRVWHARSGRCVHASKQTDHLQSLKLGYGTVASLHQAPERTWVVVRSVETGECTSIPVDDFEMSVSHLWIHNYFVNGGLFLRALPHRNYEGVYLTRNCDVKFLAKFGHLKTVFCFHGNRCVLEDRYDYQNNDYHIYKACTDGLKLLRSANHGKDQSKSLTVWMDDTKIIFRNLDADMNLFVHHYW</sequence>
<accession>A0A914BR43</accession>
<dbReference type="EnsemblMetazoa" id="XM_038222039.1">
    <property type="protein sequence ID" value="XP_038077967.1"/>
    <property type="gene ID" value="LOC119745580"/>
</dbReference>
<keyword evidence="2" id="KW-0677">Repeat</keyword>
<evidence type="ECO:0000256" key="3">
    <source>
        <dbReference type="SAM" id="SignalP"/>
    </source>
</evidence>
<evidence type="ECO:0000313" key="5">
    <source>
        <dbReference type="EnsemblMetazoa" id="XP_038077967.1"/>
    </source>
</evidence>
<feature type="chain" id="PRO_5036931114" description="F-box domain-containing protein" evidence="3">
    <location>
        <begin position="22"/>
        <end position="532"/>
    </location>
</feature>
<dbReference type="SUPFAM" id="SSF50978">
    <property type="entry name" value="WD40 repeat-like"/>
    <property type="match status" value="1"/>
</dbReference>
<dbReference type="PROSITE" id="PS50181">
    <property type="entry name" value="FBOX"/>
    <property type="match status" value="1"/>
</dbReference>
<keyword evidence="3" id="KW-0732">Signal</keyword>
<dbReference type="Gene3D" id="2.130.10.10">
    <property type="entry name" value="YVTN repeat-like/Quinoprotein amine dehydrogenase"/>
    <property type="match status" value="1"/>
</dbReference>
<feature type="signal peptide" evidence="3">
    <location>
        <begin position="1"/>
        <end position="21"/>
    </location>
</feature>
<dbReference type="SMART" id="SM00256">
    <property type="entry name" value="FBOX"/>
    <property type="match status" value="1"/>
</dbReference>
<dbReference type="OrthoDB" id="63265at2759"/>
<dbReference type="InterPro" id="IPR001810">
    <property type="entry name" value="F-box_dom"/>
</dbReference>